<gene>
    <name evidence="1" type="ORF">A4D02_25635</name>
</gene>
<keyword evidence="2" id="KW-1185">Reference proteome</keyword>
<evidence type="ECO:0000313" key="1">
    <source>
        <dbReference type="EMBL" id="OQP51504.1"/>
    </source>
</evidence>
<comment type="caution">
    <text evidence="1">The sequence shown here is derived from an EMBL/GenBank/DDBJ whole genome shotgun (WGS) entry which is preliminary data.</text>
</comment>
<protein>
    <submittedName>
        <fullName evidence="1">Uncharacterized protein</fullName>
    </submittedName>
</protein>
<reference evidence="1 2" key="1">
    <citation type="submission" date="2016-04" db="EMBL/GenBank/DDBJ databases">
        <authorList>
            <person name="Chen L."/>
            <person name="Zhuang W."/>
            <person name="Wang G."/>
        </authorList>
    </citation>
    <scope>NUCLEOTIDE SEQUENCE [LARGE SCALE GENOMIC DNA]</scope>
    <source>
        <strain evidence="2">GR20</strain>
    </source>
</reference>
<name>A0ABX3P1I0_9BACT</name>
<organism evidence="1 2">
    <name type="scientific">Niastella koreensis</name>
    <dbReference type="NCBI Taxonomy" id="354356"/>
    <lineage>
        <taxon>Bacteria</taxon>
        <taxon>Pseudomonadati</taxon>
        <taxon>Bacteroidota</taxon>
        <taxon>Chitinophagia</taxon>
        <taxon>Chitinophagales</taxon>
        <taxon>Chitinophagaceae</taxon>
        <taxon>Niastella</taxon>
    </lineage>
</organism>
<evidence type="ECO:0000313" key="2">
    <source>
        <dbReference type="Proteomes" id="UP000192277"/>
    </source>
</evidence>
<dbReference type="Proteomes" id="UP000192277">
    <property type="component" value="Unassembled WGS sequence"/>
</dbReference>
<dbReference type="EMBL" id="LWBO01000005">
    <property type="protein sequence ID" value="OQP51504.1"/>
    <property type="molecule type" value="Genomic_DNA"/>
</dbReference>
<sequence>MKPFLNTLLFCLSIGFSQAQSPCDKIKYLDKLAMAPSELPVQDFKVFDYNQVPDSVKARLQSEIIKETSAAFFKELKVKTVKYLDSAINSTLFTPVVILDNDNNPVDFVYAIFYEMKFKGEIPFVFKLEVKQNGELLKKGQFEGIVNQKKKIIPCVKALSIAATDKEAPITKPGEIYIYYNQTYKTIVWQIMEAGNTTGDSQHVTVINVFDGEILERNEFLKGMQEFDNDLR</sequence>
<dbReference type="RefSeq" id="WP_014219797.1">
    <property type="nucleotide sequence ID" value="NZ_LWBO01000005.1"/>
</dbReference>
<accession>A0ABX3P1I0</accession>
<proteinExistence type="predicted"/>